<keyword evidence="6 7" id="KW-0456">Lyase</keyword>
<evidence type="ECO:0000256" key="8">
    <source>
        <dbReference type="RuleBase" id="RU000605"/>
    </source>
</evidence>
<feature type="binding site" evidence="7">
    <location>
        <position position="294"/>
    </location>
    <ligand>
        <name>FMN</name>
        <dbReference type="ChEBI" id="CHEBI:58210"/>
    </ligand>
</feature>
<evidence type="ECO:0000313" key="9">
    <source>
        <dbReference type="EMBL" id="KXB76328.1"/>
    </source>
</evidence>
<dbReference type="PANTHER" id="PTHR21085:SF0">
    <property type="entry name" value="CHORISMATE SYNTHASE"/>
    <property type="match status" value="1"/>
</dbReference>
<evidence type="ECO:0000256" key="7">
    <source>
        <dbReference type="HAMAP-Rule" id="MF_00300"/>
    </source>
</evidence>
<dbReference type="GO" id="GO:0008652">
    <property type="term" value="P:amino acid biosynthetic process"/>
    <property type="evidence" value="ECO:0007669"/>
    <property type="project" value="UniProtKB-KW"/>
</dbReference>
<dbReference type="PATRIC" id="fig|322095.3.peg.985"/>
<dbReference type="InterPro" id="IPR000453">
    <property type="entry name" value="Chorismate_synth"/>
</dbReference>
<feature type="binding site" evidence="7">
    <location>
        <position position="46"/>
    </location>
    <ligand>
        <name>NADP(+)</name>
        <dbReference type="ChEBI" id="CHEBI:58349"/>
    </ligand>
</feature>
<dbReference type="InterPro" id="IPR020541">
    <property type="entry name" value="Chorismate_synthase_CS"/>
</dbReference>
<comment type="cofactor">
    <cofactor evidence="7 8">
        <name>FMNH2</name>
        <dbReference type="ChEBI" id="CHEBI:57618"/>
    </cofactor>
    <text evidence="7 8">Reduced FMN (FMNH(2)).</text>
</comment>
<keyword evidence="7" id="KW-0521">NADP</keyword>
<keyword evidence="7" id="KW-0274">FAD</keyword>
<comment type="catalytic activity">
    <reaction evidence="7 8">
        <text>5-O-(1-carboxyvinyl)-3-phosphoshikimate = chorismate + phosphate</text>
        <dbReference type="Rhea" id="RHEA:21020"/>
        <dbReference type="ChEBI" id="CHEBI:29748"/>
        <dbReference type="ChEBI" id="CHEBI:43474"/>
        <dbReference type="ChEBI" id="CHEBI:57701"/>
        <dbReference type="EC" id="4.2.3.5"/>
    </reaction>
</comment>
<accession>A0A134B8R0</accession>
<dbReference type="PIRSF" id="PIRSF001456">
    <property type="entry name" value="Chorismate_synth"/>
    <property type="match status" value="1"/>
</dbReference>
<dbReference type="GO" id="GO:0009423">
    <property type="term" value="P:chorismate biosynthetic process"/>
    <property type="evidence" value="ECO:0007669"/>
    <property type="project" value="UniProtKB-UniRule"/>
</dbReference>
<comment type="similarity">
    <text evidence="2 7 8">Belongs to the chorismate synthase family.</text>
</comment>
<proteinExistence type="inferred from homology"/>
<dbReference type="GO" id="GO:0009073">
    <property type="term" value="P:aromatic amino acid family biosynthetic process"/>
    <property type="evidence" value="ECO:0007669"/>
    <property type="project" value="UniProtKB-KW"/>
</dbReference>
<dbReference type="AlphaFoldDB" id="A0A134B8R0"/>
<dbReference type="InterPro" id="IPR035904">
    <property type="entry name" value="Chorismate_synth_AroC_sf"/>
</dbReference>
<keyword evidence="7" id="KW-0285">Flavoprotein</keyword>
<evidence type="ECO:0000256" key="2">
    <source>
        <dbReference type="ARBA" id="ARBA00008014"/>
    </source>
</evidence>
<dbReference type="UniPathway" id="UPA00053">
    <property type="reaction ID" value="UER00090"/>
</dbReference>
<dbReference type="NCBIfam" id="TIGR00033">
    <property type="entry name" value="aroC"/>
    <property type="match status" value="1"/>
</dbReference>
<reference evidence="10" key="1">
    <citation type="submission" date="2016-01" db="EMBL/GenBank/DDBJ databases">
        <authorList>
            <person name="Mitreva M."/>
            <person name="Pepin K.H."/>
            <person name="Mihindukulasuriya K.A."/>
            <person name="Fulton R."/>
            <person name="Fronick C."/>
            <person name="O'Laughlin M."/>
            <person name="Miner T."/>
            <person name="Herter B."/>
            <person name="Rosa B.A."/>
            <person name="Cordes M."/>
            <person name="Tomlinson C."/>
            <person name="Wollam A."/>
            <person name="Palsikar V.B."/>
            <person name="Mardis E.R."/>
            <person name="Wilson R.K."/>
        </authorList>
    </citation>
    <scope>NUCLEOTIDE SEQUENCE [LARGE SCALE GENOMIC DNA]</scope>
    <source>
        <strain evidence="10">KA00683</strain>
    </source>
</reference>
<evidence type="ECO:0000256" key="6">
    <source>
        <dbReference type="ARBA" id="ARBA00023239"/>
    </source>
</evidence>
<evidence type="ECO:0000256" key="1">
    <source>
        <dbReference type="ARBA" id="ARBA00005044"/>
    </source>
</evidence>
<comment type="pathway">
    <text evidence="1 7 8">Metabolic intermediate biosynthesis; chorismate biosynthesis; chorismate from D-erythrose 4-phosphate and phosphoenolpyruvate: step 7/7.</text>
</comment>
<feature type="binding site" evidence="7">
    <location>
        <begin position="123"/>
        <end position="125"/>
    </location>
    <ligand>
        <name>FMN</name>
        <dbReference type="ChEBI" id="CHEBI:58210"/>
    </ligand>
</feature>
<keyword evidence="10" id="KW-1185">Reference proteome</keyword>
<dbReference type="NCBIfam" id="NF003793">
    <property type="entry name" value="PRK05382.1"/>
    <property type="match status" value="1"/>
</dbReference>
<name>A0A134B8R0_9PORP</name>
<comment type="caution">
    <text evidence="7">Lacks conserved residue(s) required for the propagation of feature annotation.</text>
</comment>
<comment type="caution">
    <text evidence="9">The sequence shown here is derived from an EMBL/GenBank/DDBJ whole genome shotgun (WGS) entry which is preliminary data.</text>
</comment>
<dbReference type="HAMAP" id="MF_00300">
    <property type="entry name" value="Chorismate_synth"/>
    <property type="match status" value="1"/>
</dbReference>
<dbReference type="EMBL" id="LSDK01000068">
    <property type="protein sequence ID" value="KXB76328.1"/>
    <property type="molecule type" value="Genomic_DNA"/>
</dbReference>
<keyword evidence="5 7" id="KW-0057">Aromatic amino acid biosynthesis</keyword>
<dbReference type="Pfam" id="PF01264">
    <property type="entry name" value="Chorismate_synt"/>
    <property type="match status" value="1"/>
</dbReference>
<keyword evidence="4 7" id="KW-0028">Amino-acid biosynthesis</keyword>
<evidence type="ECO:0000256" key="4">
    <source>
        <dbReference type="ARBA" id="ARBA00022605"/>
    </source>
</evidence>
<feature type="binding site" evidence="7">
    <location>
        <begin position="249"/>
        <end position="250"/>
    </location>
    <ligand>
        <name>FMN</name>
        <dbReference type="ChEBI" id="CHEBI:58210"/>
    </ligand>
</feature>
<gene>
    <name evidence="7" type="primary">aroC</name>
    <name evidence="9" type="ORF">HMPREF3185_00998</name>
</gene>
<dbReference type="OrthoDB" id="9771806at2"/>
<evidence type="ECO:0000256" key="3">
    <source>
        <dbReference type="ARBA" id="ARBA00013036"/>
    </source>
</evidence>
<dbReference type="PROSITE" id="PS00787">
    <property type="entry name" value="CHORISMATE_SYNTHASE_1"/>
    <property type="match status" value="1"/>
</dbReference>
<dbReference type="RefSeq" id="WP_060935339.1">
    <property type="nucleotide sequence ID" value="NZ_KQ960440.1"/>
</dbReference>
<dbReference type="GO" id="GO:0005829">
    <property type="term" value="C:cytosol"/>
    <property type="evidence" value="ECO:0007669"/>
    <property type="project" value="TreeGrafter"/>
</dbReference>
<comment type="function">
    <text evidence="7">Catalyzes the anti-1,4-elimination of the C-3 phosphate and the C-6 proR hydrogen from 5-enolpyruvylshikimate-3-phosphate (EPSP) to yield chorismate, which is the branch point compound that serves as the starting substrate for the three terminal pathways of aromatic amino acid biosynthesis. This reaction introduces a second double bond into the aromatic ring system.</text>
</comment>
<comment type="subunit">
    <text evidence="7">Homotetramer.</text>
</comment>
<feature type="binding site" evidence="7">
    <location>
        <position position="335"/>
    </location>
    <ligand>
        <name>FMN</name>
        <dbReference type="ChEBI" id="CHEBI:58210"/>
    </ligand>
</feature>
<sequence>MNTFGRLLRLTTFGESHGPALGGVLDGFPAGFAIDEAAIEEALRRRQGGRSDLTTPRRESDKVRFLSGIYEGRTLGTPIAFVIDNADTRSQDYSQLSDLYRPGHADFTYQAKYGHRDPRGGGRASARETVVRVVAGALCEQWLRAEGVHISAYLSQVGAVHYDDSHLYEAIHLTEGDKVLLQRRYEQVVPCPDKAASERMASAVAEARDSCDSIGGVISCRVDGLPAGLGEPLYDKLSSRLALAMMGINAARGFEIGDGFALASEYGSVANDPFVPTEAGAIVQQTNHCGGLLGGISTGAPLTFRTAFKPTSSIGREQTTCRTDGPPTSLSITGRHDPCVALRAVPIVEAMTALTLMDFYLLHRAYSTAERG</sequence>
<keyword evidence="7" id="KW-0288">FMN</keyword>
<dbReference type="Proteomes" id="UP000070224">
    <property type="component" value="Unassembled WGS sequence"/>
</dbReference>
<dbReference type="PANTHER" id="PTHR21085">
    <property type="entry name" value="CHORISMATE SYNTHASE"/>
    <property type="match status" value="1"/>
</dbReference>
<dbReference type="CDD" id="cd07304">
    <property type="entry name" value="Chorismate_synthase"/>
    <property type="match status" value="1"/>
</dbReference>
<dbReference type="GO" id="GO:0010181">
    <property type="term" value="F:FMN binding"/>
    <property type="evidence" value="ECO:0007669"/>
    <property type="project" value="TreeGrafter"/>
</dbReference>
<protein>
    <recommendedName>
        <fullName evidence="3 7">Chorismate synthase</fullName>
        <shortName evidence="7">CS</shortName>
        <ecNumber evidence="3 7">4.2.3.5</ecNumber>
    </recommendedName>
    <alternativeName>
        <fullName evidence="7">5-enolpyruvylshikimate-3-phosphate phospholyase</fullName>
    </alternativeName>
</protein>
<dbReference type="STRING" id="322095.HMPREF3185_00998"/>
<evidence type="ECO:0000313" key="10">
    <source>
        <dbReference type="Proteomes" id="UP000070224"/>
    </source>
</evidence>
<dbReference type="PROSITE" id="PS00788">
    <property type="entry name" value="CHORISMATE_SYNTHASE_2"/>
    <property type="match status" value="1"/>
</dbReference>
<dbReference type="GO" id="GO:0004107">
    <property type="term" value="F:chorismate synthase activity"/>
    <property type="evidence" value="ECO:0007669"/>
    <property type="project" value="UniProtKB-UniRule"/>
</dbReference>
<dbReference type="EC" id="4.2.3.5" evidence="3 7"/>
<dbReference type="SUPFAM" id="SSF103263">
    <property type="entry name" value="Chorismate synthase, AroC"/>
    <property type="match status" value="1"/>
</dbReference>
<dbReference type="Gene3D" id="3.60.150.10">
    <property type="entry name" value="Chorismate synthase AroC"/>
    <property type="match status" value="1"/>
</dbReference>
<dbReference type="PROSITE" id="PS00789">
    <property type="entry name" value="CHORISMATE_SYNTHASE_3"/>
    <property type="match status" value="1"/>
</dbReference>
<organism evidence="9 10">
    <name type="scientific">Porphyromonas somerae</name>
    <dbReference type="NCBI Taxonomy" id="322095"/>
    <lineage>
        <taxon>Bacteria</taxon>
        <taxon>Pseudomonadati</taxon>
        <taxon>Bacteroidota</taxon>
        <taxon>Bacteroidia</taxon>
        <taxon>Bacteroidales</taxon>
        <taxon>Porphyromonadaceae</taxon>
        <taxon>Porphyromonas</taxon>
    </lineage>
</organism>
<feature type="binding site" evidence="7">
    <location>
        <begin position="309"/>
        <end position="313"/>
    </location>
    <ligand>
        <name>FMN</name>
        <dbReference type="ChEBI" id="CHEBI:58210"/>
    </ligand>
</feature>
<evidence type="ECO:0000256" key="5">
    <source>
        <dbReference type="ARBA" id="ARBA00023141"/>
    </source>
</evidence>